<dbReference type="AlphaFoldDB" id="A0A0C2R5P2"/>
<dbReference type="STRING" id="135826.KP77_28570"/>
<dbReference type="InterPro" id="IPR050090">
    <property type="entry name" value="Tyrosine_recombinase_XerCD"/>
</dbReference>
<dbReference type="GO" id="GO:0006310">
    <property type="term" value="P:DNA recombination"/>
    <property type="evidence" value="ECO:0007669"/>
    <property type="project" value="UniProtKB-KW"/>
</dbReference>
<dbReference type="PROSITE" id="PS51898">
    <property type="entry name" value="TYR_RECOMBINASE"/>
    <property type="match status" value="1"/>
</dbReference>
<dbReference type="InterPro" id="IPR044068">
    <property type="entry name" value="CB"/>
</dbReference>
<reference evidence="8 9" key="1">
    <citation type="submission" date="2015-01" db="EMBL/GenBank/DDBJ databases">
        <title>Genome sequence of Jeotgalibacillus alimentarius.</title>
        <authorList>
            <person name="Goh K.M."/>
            <person name="Chan K.-G."/>
            <person name="Yaakop A.S."/>
            <person name="Ee R."/>
            <person name="Gan H.M."/>
            <person name="Chan C.S."/>
        </authorList>
    </citation>
    <scope>NUCLEOTIDE SEQUENCE [LARGE SCALE GENOMIC DNA]</scope>
    <source>
        <strain evidence="8 9">YKJ-13</strain>
    </source>
</reference>
<dbReference type="Proteomes" id="UP000031950">
    <property type="component" value="Unassembled WGS sequence"/>
</dbReference>
<evidence type="ECO:0000256" key="4">
    <source>
        <dbReference type="ARBA" id="ARBA00023172"/>
    </source>
</evidence>
<keyword evidence="3 5" id="KW-0238">DNA-binding</keyword>
<evidence type="ECO:0000313" key="8">
    <source>
        <dbReference type="EMBL" id="KIL45565.1"/>
    </source>
</evidence>
<organism evidence="8 9">
    <name type="scientific">Jeotgalibacillus alimentarius</name>
    <dbReference type="NCBI Taxonomy" id="135826"/>
    <lineage>
        <taxon>Bacteria</taxon>
        <taxon>Bacillati</taxon>
        <taxon>Bacillota</taxon>
        <taxon>Bacilli</taxon>
        <taxon>Bacillales</taxon>
        <taxon>Caryophanaceae</taxon>
        <taxon>Jeotgalibacillus</taxon>
    </lineage>
</organism>
<feature type="domain" description="Tyr recombinase" evidence="6">
    <location>
        <begin position="82"/>
        <end position="257"/>
    </location>
</feature>
<evidence type="ECO:0000256" key="3">
    <source>
        <dbReference type="ARBA" id="ARBA00023125"/>
    </source>
</evidence>
<name>A0A0C2R5P2_9BACL</name>
<evidence type="ECO:0000256" key="5">
    <source>
        <dbReference type="PROSITE-ProRule" id="PRU01248"/>
    </source>
</evidence>
<dbReference type="PANTHER" id="PTHR30349">
    <property type="entry name" value="PHAGE INTEGRASE-RELATED"/>
    <property type="match status" value="1"/>
</dbReference>
<dbReference type="Pfam" id="PF13495">
    <property type="entry name" value="Phage_int_SAM_4"/>
    <property type="match status" value="1"/>
</dbReference>
<comment type="caution">
    <text evidence="8">The sequence shown here is derived from an EMBL/GenBank/DDBJ whole genome shotgun (WGS) entry which is preliminary data.</text>
</comment>
<feature type="domain" description="Core-binding (CB)" evidence="7">
    <location>
        <begin position="1"/>
        <end position="61"/>
    </location>
</feature>
<comment type="similarity">
    <text evidence="1">Belongs to the 'phage' integrase family.</text>
</comment>
<dbReference type="InterPro" id="IPR010998">
    <property type="entry name" value="Integrase_recombinase_N"/>
</dbReference>
<dbReference type="GO" id="GO:0015074">
    <property type="term" value="P:DNA integration"/>
    <property type="evidence" value="ECO:0007669"/>
    <property type="project" value="UniProtKB-KW"/>
</dbReference>
<dbReference type="InterPro" id="IPR004107">
    <property type="entry name" value="Integrase_SAM-like_N"/>
</dbReference>
<dbReference type="Gene3D" id="1.10.443.10">
    <property type="entry name" value="Intergrase catalytic core"/>
    <property type="match status" value="1"/>
</dbReference>
<dbReference type="Gene3D" id="1.10.150.130">
    <property type="match status" value="1"/>
</dbReference>
<dbReference type="PROSITE" id="PS51900">
    <property type="entry name" value="CB"/>
    <property type="match status" value="1"/>
</dbReference>
<accession>A0A0C2R5P2</accession>
<evidence type="ECO:0000259" key="7">
    <source>
        <dbReference type="PROSITE" id="PS51900"/>
    </source>
</evidence>
<evidence type="ECO:0000313" key="9">
    <source>
        <dbReference type="Proteomes" id="UP000031950"/>
    </source>
</evidence>
<gene>
    <name evidence="8" type="ORF">KP77_28570</name>
</gene>
<dbReference type="GO" id="GO:0003677">
    <property type="term" value="F:DNA binding"/>
    <property type="evidence" value="ECO:0007669"/>
    <property type="project" value="UniProtKB-UniRule"/>
</dbReference>
<dbReference type="InterPro" id="IPR013762">
    <property type="entry name" value="Integrase-like_cat_sf"/>
</dbReference>
<dbReference type="Pfam" id="PF00589">
    <property type="entry name" value="Phage_integrase"/>
    <property type="match status" value="1"/>
</dbReference>
<dbReference type="PANTHER" id="PTHR30349:SF64">
    <property type="entry name" value="PROPHAGE INTEGRASE INTD-RELATED"/>
    <property type="match status" value="1"/>
</dbReference>
<evidence type="ECO:0000256" key="2">
    <source>
        <dbReference type="ARBA" id="ARBA00022908"/>
    </source>
</evidence>
<protein>
    <recommendedName>
        <fullName evidence="10">Recombinase</fullName>
    </recommendedName>
</protein>
<dbReference type="EMBL" id="JXRQ01000026">
    <property type="protein sequence ID" value="KIL45565.1"/>
    <property type="molecule type" value="Genomic_DNA"/>
</dbReference>
<dbReference type="InterPro" id="IPR002104">
    <property type="entry name" value="Integrase_catalytic"/>
</dbReference>
<sequence length="259" mass="29615">MDLELIRVFLESRNNGPVYVDDITTEDIEVYLKMLKDEKGYKASSRNRHLNSLRAFYKYVNKKGISTKNPTAPIDQVKVQKQERTYLTEEEINLLVKEIRHPIIKMIVQFLFMSGLRISECLSLKLSDVDLEKGVIYVKNGKGKKDRNVPISTKLNPLLTQYLKKVRPKTTSDHFFATKKTGKISAAYVNRVLQESVKTLGWNKRVTAHTMRHSFASQLVVRNVNPVSIQKLLGHSDLKTTSIYVHANAELLTEAINAI</sequence>
<evidence type="ECO:0000256" key="1">
    <source>
        <dbReference type="ARBA" id="ARBA00008857"/>
    </source>
</evidence>
<keyword evidence="4" id="KW-0233">DNA recombination</keyword>
<keyword evidence="9" id="KW-1185">Reference proteome</keyword>
<keyword evidence="2" id="KW-0229">DNA integration</keyword>
<evidence type="ECO:0000259" key="6">
    <source>
        <dbReference type="PROSITE" id="PS51898"/>
    </source>
</evidence>
<proteinExistence type="inferred from homology"/>
<dbReference type="SUPFAM" id="SSF56349">
    <property type="entry name" value="DNA breaking-rejoining enzymes"/>
    <property type="match status" value="1"/>
</dbReference>
<dbReference type="PATRIC" id="fig|135826.4.peg.2840"/>
<dbReference type="InterPro" id="IPR011010">
    <property type="entry name" value="DNA_brk_join_enz"/>
</dbReference>
<evidence type="ECO:0008006" key="10">
    <source>
        <dbReference type="Google" id="ProtNLM"/>
    </source>
</evidence>